<dbReference type="SUPFAM" id="SSF56935">
    <property type="entry name" value="Porins"/>
    <property type="match status" value="1"/>
</dbReference>
<sequence>MAFDTLNDPLVAATVLLLEKSDSTMIDFARTDLDGSFVFKKVPPGEHVVKITYLGFIPMAVDASSTDGSNVDVGRLELTEIAQELMEVVIKAAKAPMKIRGDTIEYDATTFKVPPGSSVEELLKRLPGMEVGQDGGLTSEGKNISKVTVDGKSFFGSDPKAATKNLPAEGISKIQVFDTKTETEEITGSTSEAQTKTMNLELKDDFKKGGFGKVVGGIGTESRAELKGNYNKFNEKIQFAMLGVGNNTGRNGLGWDDYQDFMGSNSFNFNDGGDYGFGGGGGMFITFGGGDAGIESSIQNVFFNNRNNGGYPQNYNGGLNFNYDHNKNKLNSVYYFNQSGLEKETNSRTESFFDDFTSENISNRRNDDVSAGHRAEVGFEKEIDTFHTIKVGLNLASINKTDREFGTTKLYRNDLLSTTSGYKDILQSQGYLINAQALLRKKFKKKGRRMGLNASYLNTGLDDEGTLESENNFYDPSEMIDSVSLIDQINSSLANKNQFKANALYVEPIGKKFFFQTFFNHSTRIEDGDRDVFDITNENKEVNGFLSRTYRNQIMLNRLGAEIRYTYQGVNVSVGSAYQNFDLTGVYNGKGSEGIKGDIDKSYTKWIPNVGINFNPVKNSYVSMNYSVSAREPSITNLQPIVDNRNPLYIREGNPNLVPSINHRISGYFSVNKPATSLRFSVNASYTYNEDQIINKQTVDENLVTYTTPVNYSGGQQLGLYSNVSLPILKNKITARVNFSSNISKSFAIVNDILNETNSIGYRPSVRFNITASEDLSLYLNANFNIVNTKYNINTSQDQRTFNNSYGAEFNAKTFAGIYLNSNFNFDQYRNDRFDFNQSVPILNASIYKRWLAGDKLETRISLYDGLNQNRNVSQYASGNSVSSSETFAIGRYVMFSLTYNIRGMKSDVRRNSWW</sequence>
<protein>
    <recommendedName>
        <fullName evidence="1">Outer membrane protein beta-barrel domain-containing protein</fullName>
    </recommendedName>
</protein>
<dbReference type="InterPro" id="IPR041700">
    <property type="entry name" value="OMP_b-brl_3"/>
</dbReference>
<reference evidence="2" key="1">
    <citation type="journal article" date="2014" name="Int. J. Syst. Evol. Microbiol.">
        <title>Complete genome sequence of Corynebacterium casei LMG S-19264T (=DSM 44701T), isolated from a smear-ripened cheese.</title>
        <authorList>
            <consortium name="US DOE Joint Genome Institute (JGI-PGF)"/>
            <person name="Walter F."/>
            <person name="Albersmeier A."/>
            <person name="Kalinowski J."/>
            <person name="Ruckert C."/>
        </authorList>
    </citation>
    <scope>NUCLEOTIDE SEQUENCE</scope>
    <source>
        <strain evidence="2">NBRC 108769</strain>
    </source>
</reference>
<evidence type="ECO:0000313" key="3">
    <source>
        <dbReference type="Proteomes" id="UP001156666"/>
    </source>
</evidence>
<dbReference type="AlphaFoldDB" id="A0AA37SS20"/>
<evidence type="ECO:0000313" key="2">
    <source>
        <dbReference type="EMBL" id="GLR17120.1"/>
    </source>
</evidence>
<proteinExistence type="predicted"/>
<keyword evidence="3" id="KW-1185">Reference proteome</keyword>
<reference evidence="2" key="2">
    <citation type="submission" date="2023-01" db="EMBL/GenBank/DDBJ databases">
        <title>Draft genome sequence of Portibacter lacus strain NBRC 108769.</title>
        <authorList>
            <person name="Sun Q."/>
            <person name="Mori K."/>
        </authorList>
    </citation>
    <scope>NUCLEOTIDE SEQUENCE</scope>
    <source>
        <strain evidence="2">NBRC 108769</strain>
    </source>
</reference>
<dbReference type="Pfam" id="PF14905">
    <property type="entry name" value="OMP_b-brl_3"/>
    <property type="match status" value="1"/>
</dbReference>
<comment type="caution">
    <text evidence="2">The sequence shown here is derived from an EMBL/GenBank/DDBJ whole genome shotgun (WGS) entry which is preliminary data.</text>
</comment>
<gene>
    <name evidence="2" type="ORF">GCM10007940_17350</name>
</gene>
<name>A0AA37SS20_9BACT</name>
<feature type="domain" description="Outer membrane protein beta-barrel" evidence="1">
    <location>
        <begin position="441"/>
        <end position="785"/>
    </location>
</feature>
<evidence type="ECO:0000259" key="1">
    <source>
        <dbReference type="Pfam" id="PF14905"/>
    </source>
</evidence>
<accession>A0AA37SS20</accession>
<organism evidence="2 3">
    <name type="scientific">Portibacter lacus</name>
    <dbReference type="NCBI Taxonomy" id="1099794"/>
    <lineage>
        <taxon>Bacteria</taxon>
        <taxon>Pseudomonadati</taxon>
        <taxon>Bacteroidota</taxon>
        <taxon>Saprospiria</taxon>
        <taxon>Saprospirales</taxon>
        <taxon>Haliscomenobacteraceae</taxon>
        <taxon>Portibacter</taxon>
    </lineage>
</organism>
<dbReference type="Proteomes" id="UP001156666">
    <property type="component" value="Unassembled WGS sequence"/>
</dbReference>
<dbReference type="EMBL" id="BSOH01000007">
    <property type="protein sequence ID" value="GLR17120.1"/>
    <property type="molecule type" value="Genomic_DNA"/>
</dbReference>
<dbReference type="SUPFAM" id="SSF49478">
    <property type="entry name" value="Cna protein B-type domain"/>
    <property type="match status" value="1"/>
</dbReference>